<proteinExistence type="predicted"/>
<evidence type="ECO:0000313" key="3">
    <source>
        <dbReference type="Proteomes" id="UP000051162"/>
    </source>
</evidence>
<dbReference type="AlphaFoldDB" id="A0A0R1JP53"/>
<evidence type="ECO:0000259" key="1">
    <source>
        <dbReference type="Pfam" id="PF22016"/>
    </source>
</evidence>
<dbReference type="InterPro" id="IPR053864">
    <property type="entry name" value="DUF6933"/>
</dbReference>
<keyword evidence="3" id="KW-1185">Reference proteome</keyword>
<comment type="caution">
    <text evidence="2">The sequence shown here is derived from an EMBL/GenBank/DDBJ whole genome shotgun (WGS) entry which is preliminary data.</text>
</comment>
<organism evidence="2 3">
    <name type="scientific">Levilactobacillus namurensis DSM 19117</name>
    <dbReference type="NCBI Taxonomy" id="1423773"/>
    <lineage>
        <taxon>Bacteria</taxon>
        <taxon>Bacillati</taxon>
        <taxon>Bacillota</taxon>
        <taxon>Bacilli</taxon>
        <taxon>Lactobacillales</taxon>
        <taxon>Lactobacillaceae</taxon>
        <taxon>Levilactobacillus</taxon>
    </lineage>
</organism>
<reference evidence="2 3" key="1">
    <citation type="journal article" date="2015" name="Genome Announc.">
        <title>Expanding the biotechnology potential of lactobacilli through comparative genomics of 213 strains and associated genera.</title>
        <authorList>
            <person name="Sun Z."/>
            <person name="Harris H.M."/>
            <person name="McCann A."/>
            <person name="Guo C."/>
            <person name="Argimon S."/>
            <person name="Zhang W."/>
            <person name="Yang X."/>
            <person name="Jeffery I.B."/>
            <person name="Cooney J.C."/>
            <person name="Kagawa T.F."/>
            <person name="Liu W."/>
            <person name="Song Y."/>
            <person name="Salvetti E."/>
            <person name="Wrobel A."/>
            <person name="Rasinkangas P."/>
            <person name="Parkhill J."/>
            <person name="Rea M.C."/>
            <person name="O'Sullivan O."/>
            <person name="Ritari J."/>
            <person name="Douillard F.P."/>
            <person name="Paul Ross R."/>
            <person name="Yang R."/>
            <person name="Briner A.E."/>
            <person name="Felis G.E."/>
            <person name="de Vos W.M."/>
            <person name="Barrangou R."/>
            <person name="Klaenhammer T.R."/>
            <person name="Caufield P.W."/>
            <person name="Cui Y."/>
            <person name="Zhang H."/>
            <person name="O'Toole P.W."/>
        </authorList>
    </citation>
    <scope>NUCLEOTIDE SEQUENCE [LARGE SCALE GENOMIC DNA]</scope>
    <source>
        <strain evidence="2 3">DSM 19117</strain>
    </source>
</reference>
<dbReference type="PATRIC" id="fig|1423773.3.peg.852"/>
<dbReference type="STRING" id="1423773.FD30_GL000829"/>
<sequence length="188" mass="21423">MRPERSQIKGVPIVYLNVLQKGRDLFRDYPNVREPAQAKQAALANPTFSWHATALQVQRQRFVLLNHDASALCVVLNATATDQPRLADQFWDQLAQQWPQYGLPAADLATYRQAAGAWQIMAPSDHRQVRRLSEQGMYVDFLWQQGITSPLEMALLVAQTPPLGRQLPRHQVATIATDLAPSRFRWRE</sequence>
<accession>A0A0R1JP53</accession>
<dbReference type="RefSeq" id="WP_235803267.1">
    <property type="nucleotide sequence ID" value="NZ_AZDT01000063.1"/>
</dbReference>
<dbReference type="Proteomes" id="UP000051162">
    <property type="component" value="Unassembled WGS sequence"/>
</dbReference>
<gene>
    <name evidence="2" type="ORF">FD30_GL000829</name>
</gene>
<dbReference type="Pfam" id="PF22016">
    <property type="entry name" value="DUF6933"/>
    <property type="match status" value="1"/>
</dbReference>
<dbReference type="EMBL" id="AZDT01000063">
    <property type="protein sequence ID" value="KRK73085.1"/>
    <property type="molecule type" value="Genomic_DNA"/>
</dbReference>
<name>A0A0R1JP53_9LACO</name>
<evidence type="ECO:0000313" key="2">
    <source>
        <dbReference type="EMBL" id="KRK73085.1"/>
    </source>
</evidence>
<feature type="domain" description="DUF6933" evidence="1">
    <location>
        <begin position="37"/>
        <end position="144"/>
    </location>
</feature>
<protein>
    <recommendedName>
        <fullName evidence="1">DUF6933 domain-containing protein</fullName>
    </recommendedName>
</protein>